<dbReference type="GO" id="GO:0000978">
    <property type="term" value="F:RNA polymerase II cis-regulatory region sequence-specific DNA binding"/>
    <property type="evidence" value="ECO:0007669"/>
    <property type="project" value="InterPro"/>
</dbReference>
<feature type="compositionally biased region" description="Basic and acidic residues" evidence="1">
    <location>
        <begin position="252"/>
        <end position="262"/>
    </location>
</feature>
<feature type="region of interest" description="Disordered" evidence="1">
    <location>
        <begin position="100"/>
        <end position="135"/>
    </location>
</feature>
<evidence type="ECO:0000256" key="1">
    <source>
        <dbReference type="SAM" id="MobiDB-lite"/>
    </source>
</evidence>
<dbReference type="OMA" id="GTIMRAR"/>
<dbReference type="VEuPathDB" id="VectorBase:CSON011931"/>
<name>A0A336M486_CULSO</name>
<organism evidence="2">
    <name type="scientific">Culicoides sonorensis</name>
    <name type="common">Biting midge</name>
    <dbReference type="NCBI Taxonomy" id="179676"/>
    <lineage>
        <taxon>Eukaryota</taxon>
        <taxon>Metazoa</taxon>
        <taxon>Ecdysozoa</taxon>
        <taxon>Arthropoda</taxon>
        <taxon>Hexapoda</taxon>
        <taxon>Insecta</taxon>
        <taxon>Pterygota</taxon>
        <taxon>Neoptera</taxon>
        <taxon>Endopterygota</taxon>
        <taxon>Diptera</taxon>
        <taxon>Nematocera</taxon>
        <taxon>Chironomoidea</taxon>
        <taxon>Ceratopogonidae</taxon>
        <taxon>Ceratopogoninae</taxon>
        <taxon>Culicoides</taxon>
        <taxon>Monoculicoides</taxon>
    </lineage>
</organism>
<dbReference type="AlphaFoldDB" id="A0A336M486"/>
<dbReference type="GO" id="GO:0000981">
    <property type="term" value="F:DNA-binding transcription factor activity, RNA polymerase II-specific"/>
    <property type="evidence" value="ECO:0007669"/>
    <property type="project" value="TreeGrafter"/>
</dbReference>
<dbReference type="PANTHER" id="PTHR24411">
    <property type="entry name" value="NUCLEAR FACTOR ERYTHROID 2-RELATED FACTOR"/>
    <property type="match status" value="1"/>
</dbReference>
<accession>A0A336M486</accession>
<dbReference type="EMBL" id="UFQT01000542">
    <property type="protein sequence ID" value="SSX25092.1"/>
    <property type="molecule type" value="Genomic_DNA"/>
</dbReference>
<protein>
    <submittedName>
        <fullName evidence="2">CSON011931 protein</fullName>
    </submittedName>
</protein>
<feature type="compositionally biased region" description="Polar residues" evidence="1">
    <location>
        <begin position="263"/>
        <end position="275"/>
    </location>
</feature>
<evidence type="ECO:0000313" key="2">
    <source>
        <dbReference type="EMBL" id="SSX25092.1"/>
    </source>
</evidence>
<feature type="compositionally biased region" description="Polar residues" evidence="1">
    <location>
        <begin position="103"/>
        <end position="135"/>
    </location>
</feature>
<reference evidence="2" key="1">
    <citation type="submission" date="2018-07" db="EMBL/GenBank/DDBJ databases">
        <authorList>
            <person name="Quirk P.G."/>
            <person name="Krulwich T.A."/>
        </authorList>
    </citation>
    <scope>NUCLEOTIDE SEQUENCE</scope>
</reference>
<sequence>MISTKKVYAEQILKLVLALSLLRTDPENYLEWGLENRLASTVGGWQLELRAAPLTDYPYANRKAVMPLIEDLARYQDYSNSNSHIQAYLFTHSSHIPSGLIPENNSSENQTSVTISESARNNNNASTPQATVDPSTLQLGEVNPEELFLNADVFQEAASILEQNLADLNEYGEAAAATQFYQNLKEPNDVNDASFFDIFKCERPGSDCADFGSFTAPAPDDDEGDNLGGVIEWDEYLGKKEAIDESAVAVKKQAEKHEEQEKGTSSSNQTDTSSVRIHDPVTAELTEEEMDLIKILATQDIDMGFIPPLTEAEQSQKEKDEKENAEKLKVLLHINDEKNEKYTKDDEPEGDLGDIQYTIDLETGEKILLNISSSAESQDPLVDPVFEDASSFAEKIENTDLDLSNEVVEEEVATSNNNVVSEELINSAELVADDDLATEFDLDALDALLDEKLEEELEDDDNFSIDLPDLDETDFDMYIQSSGYQHHHHHARQGMQNYGHGIGRQPPTAGYLPHHQLKEWNKLSHLLFKSNTIHFVFLTINFIF</sequence>
<dbReference type="GO" id="GO:0005634">
    <property type="term" value="C:nucleus"/>
    <property type="evidence" value="ECO:0007669"/>
    <property type="project" value="TreeGrafter"/>
</dbReference>
<feature type="region of interest" description="Disordered" evidence="1">
    <location>
        <begin position="248"/>
        <end position="277"/>
    </location>
</feature>
<dbReference type="PANTHER" id="PTHR24411:SF55">
    <property type="entry name" value="SEGMENTATION PROTEIN CAP'N'COLLAR"/>
    <property type="match status" value="1"/>
</dbReference>
<proteinExistence type="predicted"/>
<dbReference type="InterPro" id="IPR047167">
    <property type="entry name" value="NFE2-like"/>
</dbReference>
<gene>
    <name evidence="2" type="primary">CSON011931</name>
</gene>